<protein>
    <recommendedName>
        <fullName evidence="1">Chromo domain-containing protein</fullName>
    </recommendedName>
</protein>
<proteinExistence type="predicted"/>
<organism evidence="2">
    <name type="scientific">Populus alba</name>
    <name type="common">White poplar</name>
    <dbReference type="NCBI Taxonomy" id="43335"/>
    <lineage>
        <taxon>Eukaryota</taxon>
        <taxon>Viridiplantae</taxon>
        <taxon>Streptophyta</taxon>
        <taxon>Embryophyta</taxon>
        <taxon>Tracheophyta</taxon>
        <taxon>Spermatophyta</taxon>
        <taxon>Magnoliopsida</taxon>
        <taxon>eudicotyledons</taxon>
        <taxon>Gunneridae</taxon>
        <taxon>Pentapetalae</taxon>
        <taxon>rosids</taxon>
        <taxon>fabids</taxon>
        <taxon>Malpighiales</taxon>
        <taxon>Salicaceae</taxon>
        <taxon>Saliceae</taxon>
        <taxon>Populus</taxon>
    </lineage>
</organism>
<feature type="domain" description="Chromo" evidence="1">
    <location>
        <begin position="109"/>
        <end position="161"/>
    </location>
</feature>
<dbReference type="SUPFAM" id="SSF54160">
    <property type="entry name" value="Chromo domain-like"/>
    <property type="match status" value="1"/>
</dbReference>
<dbReference type="InterPro" id="IPR056924">
    <property type="entry name" value="SH3_Tf2-1"/>
</dbReference>
<dbReference type="InterPro" id="IPR016197">
    <property type="entry name" value="Chromo-like_dom_sf"/>
</dbReference>
<gene>
    <name evidence="2" type="ORF">D5086_0000198620</name>
</gene>
<sequence>MAEQVVKYAAQANKNRRELHFKEGELVLIRVRPERFPPGMYHKLHARKIGPFKILKKLGSNAYLIDLPSDFQFSPIFNIEDLTAYQGCMSSQELQDSPSTVPQVQPAPEIVDSILTHQFVSTRRGGYYKFLVKWASKPKSEAVWLQGSEVHRLNPQLFTDYVEHYLPEASSWGREEIDANERDQDSSKEQCVAAATDFTEARGLKYSVLAKIPTMHVNVNVPAK</sequence>
<dbReference type="STRING" id="43335.A0A4U5PP69"/>
<accession>A0A4U5PP69</accession>
<evidence type="ECO:0000313" key="2">
    <source>
        <dbReference type="EMBL" id="TKR98899.1"/>
    </source>
</evidence>
<reference evidence="2" key="1">
    <citation type="submission" date="2018-10" db="EMBL/GenBank/DDBJ databases">
        <title>Population genomic analysis revealed the cold adaptation of white poplar.</title>
        <authorList>
            <person name="Liu Y.-J."/>
        </authorList>
    </citation>
    <scope>NUCLEOTIDE SEQUENCE [LARGE SCALE GENOMIC DNA]</scope>
    <source>
        <strain evidence="2">PAL-ZL1</strain>
    </source>
</reference>
<dbReference type="PROSITE" id="PS50013">
    <property type="entry name" value="CHROMO_2"/>
    <property type="match status" value="1"/>
</dbReference>
<dbReference type="AlphaFoldDB" id="A0A4U5PP69"/>
<dbReference type="Pfam" id="PF24626">
    <property type="entry name" value="SH3_Tf2-1"/>
    <property type="match status" value="1"/>
</dbReference>
<dbReference type="EMBL" id="RCHU01000655">
    <property type="protein sequence ID" value="TKR98899.1"/>
    <property type="molecule type" value="Genomic_DNA"/>
</dbReference>
<name>A0A4U5PP69_POPAL</name>
<evidence type="ECO:0000259" key="1">
    <source>
        <dbReference type="PROSITE" id="PS50013"/>
    </source>
</evidence>
<dbReference type="InterPro" id="IPR000953">
    <property type="entry name" value="Chromo/chromo_shadow_dom"/>
</dbReference>
<comment type="caution">
    <text evidence="2">The sequence shown here is derived from an EMBL/GenBank/DDBJ whole genome shotgun (WGS) entry which is preliminary data.</text>
</comment>